<feature type="region of interest" description="Disordered" evidence="1">
    <location>
        <begin position="42"/>
        <end position="72"/>
    </location>
</feature>
<organism evidence="2 3">
    <name type="scientific">Characodon lateralis</name>
    <dbReference type="NCBI Taxonomy" id="208331"/>
    <lineage>
        <taxon>Eukaryota</taxon>
        <taxon>Metazoa</taxon>
        <taxon>Chordata</taxon>
        <taxon>Craniata</taxon>
        <taxon>Vertebrata</taxon>
        <taxon>Euteleostomi</taxon>
        <taxon>Actinopterygii</taxon>
        <taxon>Neopterygii</taxon>
        <taxon>Teleostei</taxon>
        <taxon>Neoteleostei</taxon>
        <taxon>Acanthomorphata</taxon>
        <taxon>Ovalentaria</taxon>
        <taxon>Atherinomorphae</taxon>
        <taxon>Cyprinodontiformes</taxon>
        <taxon>Goodeidae</taxon>
        <taxon>Characodon</taxon>
    </lineage>
</organism>
<protein>
    <submittedName>
        <fullName evidence="2">Uncharacterized protein</fullName>
    </submittedName>
</protein>
<comment type="caution">
    <text evidence="2">The sequence shown here is derived from an EMBL/GenBank/DDBJ whole genome shotgun (WGS) entry which is preliminary data.</text>
</comment>
<sequence length="112" mass="12847">MCVAKKLKETERQRHDMSMHLCVYVCPYVCIRCVGETAAHSLQKTSRPAGHQTNTVTTVLRGSQRKGNKKRYDAVKSVFKNQTYRTNQERAPWSLAKPHFSALSSDRSFLCR</sequence>
<dbReference type="EMBL" id="JAHUTJ010061885">
    <property type="protein sequence ID" value="MED6288828.1"/>
    <property type="molecule type" value="Genomic_DNA"/>
</dbReference>
<evidence type="ECO:0000313" key="3">
    <source>
        <dbReference type="Proteomes" id="UP001352852"/>
    </source>
</evidence>
<feature type="compositionally biased region" description="Polar residues" evidence="1">
    <location>
        <begin position="42"/>
        <end position="61"/>
    </location>
</feature>
<keyword evidence="3" id="KW-1185">Reference proteome</keyword>
<name>A0ABU7ENL8_9TELE</name>
<reference evidence="2 3" key="1">
    <citation type="submission" date="2021-06" db="EMBL/GenBank/DDBJ databases">
        <authorList>
            <person name="Palmer J.M."/>
        </authorList>
    </citation>
    <scope>NUCLEOTIDE SEQUENCE [LARGE SCALE GENOMIC DNA]</scope>
    <source>
        <strain evidence="2 3">CL_MEX2019</strain>
        <tissue evidence="2">Muscle</tissue>
    </source>
</reference>
<accession>A0ABU7ENL8</accession>
<dbReference type="Proteomes" id="UP001352852">
    <property type="component" value="Unassembled WGS sequence"/>
</dbReference>
<evidence type="ECO:0000313" key="2">
    <source>
        <dbReference type="EMBL" id="MED6288828.1"/>
    </source>
</evidence>
<gene>
    <name evidence="2" type="ORF">CHARACLAT_030282</name>
</gene>
<evidence type="ECO:0000256" key="1">
    <source>
        <dbReference type="SAM" id="MobiDB-lite"/>
    </source>
</evidence>
<proteinExistence type="predicted"/>